<dbReference type="GO" id="GO:0003676">
    <property type="term" value="F:nucleic acid binding"/>
    <property type="evidence" value="ECO:0007669"/>
    <property type="project" value="InterPro"/>
</dbReference>
<name>A0A3Q0EWA2_VIGRR</name>
<evidence type="ECO:0000313" key="5">
    <source>
        <dbReference type="RefSeq" id="XP_022634432.1"/>
    </source>
</evidence>
<dbReference type="GO" id="GO:0008270">
    <property type="term" value="F:zinc ion binding"/>
    <property type="evidence" value="ECO:0007669"/>
    <property type="project" value="UniProtKB-KW"/>
</dbReference>
<keyword evidence="1" id="KW-0862">Zinc</keyword>
<dbReference type="InterPro" id="IPR001878">
    <property type="entry name" value="Znf_CCHC"/>
</dbReference>
<organism evidence="4 5">
    <name type="scientific">Vigna radiata var. radiata</name>
    <name type="common">Mung bean</name>
    <name type="synonym">Phaseolus aureus</name>
    <dbReference type="NCBI Taxonomy" id="3916"/>
    <lineage>
        <taxon>Eukaryota</taxon>
        <taxon>Viridiplantae</taxon>
        <taxon>Streptophyta</taxon>
        <taxon>Embryophyta</taxon>
        <taxon>Tracheophyta</taxon>
        <taxon>Spermatophyta</taxon>
        <taxon>Magnoliopsida</taxon>
        <taxon>eudicotyledons</taxon>
        <taxon>Gunneridae</taxon>
        <taxon>Pentapetalae</taxon>
        <taxon>rosids</taxon>
        <taxon>fabids</taxon>
        <taxon>Fabales</taxon>
        <taxon>Fabaceae</taxon>
        <taxon>Papilionoideae</taxon>
        <taxon>50 kb inversion clade</taxon>
        <taxon>NPAAA clade</taxon>
        <taxon>indigoferoid/millettioid clade</taxon>
        <taxon>Phaseoleae</taxon>
        <taxon>Vigna</taxon>
    </lineage>
</organism>
<dbReference type="OrthoDB" id="1418382at2759"/>
<accession>A0A3Q0EWA2</accession>
<protein>
    <submittedName>
        <fullName evidence="5">Uncharacterized protein LOC106755708 isoform X1</fullName>
    </submittedName>
</protein>
<evidence type="ECO:0000256" key="1">
    <source>
        <dbReference type="PROSITE-ProRule" id="PRU00047"/>
    </source>
</evidence>
<reference evidence="4" key="1">
    <citation type="journal article" date="2014" name="Nat. Commun.">
        <title>Genome sequence of mungbean and insights into evolution within Vigna species.</title>
        <authorList>
            <person name="Kang Y.J."/>
            <person name="Kim S.K."/>
            <person name="Kim M.Y."/>
            <person name="Lestari P."/>
            <person name="Kim K.H."/>
            <person name="Ha B.K."/>
            <person name="Jun T.H."/>
            <person name="Hwang W.J."/>
            <person name="Lee T."/>
            <person name="Lee J."/>
            <person name="Shim S."/>
            <person name="Yoon M.Y."/>
            <person name="Jang Y.E."/>
            <person name="Han K.S."/>
            <person name="Taeprayoon P."/>
            <person name="Yoon N."/>
            <person name="Somta P."/>
            <person name="Tanya P."/>
            <person name="Kim K.S."/>
            <person name="Gwag J.G."/>
            <person name="Moon J.K."/>
            <person name="Lee Y.H."/>
            <person name="Park B.S."/>
            <person name="Bombarely A."/>
            <person name="Doyle J.J."/>
            <person name="Jackson S.A."/>
            <person name="Schafleitner R."/>
            <person name="Srinives P."/>
            <person name="Varshney R.K."/>
            <person name="Lee S.H."/>
        </authorList>
    </citation>
    <scope>NUCLEOTIDE SEQUENCE [LARGE SCALE GENOMIC DNA]</scope>
    <source>
        <strain evidence="4">cv. VC1973A</strain>
    </source>
</reference>
<dbReference type="SUPFAM" id="SSF57756">
    <property type="entry name" value="Retrovirus zinc finger-like domains"/>
    <property type="match status" value="1"/>
</dbReference>
<dbReference type="RefSeq" id="XP_022634432.1">
    <property type="nucleotide sequence ID" value="XM_022778711.1"/>
</dbReference>
<dbReference type="Gene3D" id="4.10.60.10">
    <property type="entry name" value="Zinc finger, CCHC-type"/>
    <property type="match status" value="1"/>
</dbReference>
<dbReference type="PANTHER" id="PTHR15503:SF45">
    <property type="entry name" value="RNA-DIRECTED DNA POLYMERASE HOMOLOG"/>
    <property type="match status" value="1"/>
</dbReference>
<keyword evidence="1" id="KW-0479">Metal-binding</keyword>
<dbReference type="AlphaFoldDB" id="A0A3Q0EWA2"/>
<feature type="region of interest" description="Disordered" evidence="2">
    <location>
        <begin position="115"/>
        <end position="151"/>
    </location>
</feature>
<proteinExistence type="predicted"/>
<dbReference type="Pfam" id="PF03732">
    <property type="entry name" value="Retrotrans_gag"/>
    <property type="match status" value="1"/>
</dbReference>
<keyword evidence="4" id="KW-1185">Reference proteome</keyword>
<dbReference type="InterPro" id="IPR036875">
    <property type="entry name" value="Znf_CCHC_sf"/>
</dbReference>
<dbReference type="Pfam" id="PF08284">
    <property type="entry name" value="RVP_2"/>
    <property type="match status" value="1"/>
</dbReference>
<dbReference type="PANTHER" id="PTHR15503">
    <property type="entry name" value="LDOC1 RELATED"/>
    <property type="match status" value="1"/>
</dbReference>
<keyword evidence="1" id="KW-0863">Zinc-finger</keyword>
<feature type="compositionally biased region" description="Polar residues" evidence="2">
    <location>
        <begin position="209"/>
        <end position="222"/>
    </location>
</feature>
<dbReference type="Proteomes" id="UP000087766">
    <property type="component" value="Chromosome 2"/>
</dbReference>
<sequence length="287" mass="32280">MRSLLEGSGTHITWELFKKKFYTEYFPDSVRFAKEVEFLQLVQGGMSVSEYTDKFKHLIRFHTLTMNEEWLCRKFENGLRGDIKLLVAGLCIKEFPALVERAKVLEKIKKEVESQQSHPLRVGGPSRSKSNFNARRTPYSRPPSHGSRVFSSQLPVQSGQFRQHGSVSCFHCGGPHLRSACPQLVGYKRCNKCKREGHYERDCPMARRASSQSHQAGRSQQRGGARPQAAGRVYAFSGAEATISGNLIISSCLLFGRSCCVLFDLEATHSFVSEACVDELGLLVREL</sequence>
<reference evidence="5" key="2">
    <citation type="submission" date="2025-08" db="UniProtKB">
        <authorList>
            <consortium name="RefSeq"/>
        </authorList>
    </citation>
    <scope>IDENTIFICATION</scope>
    <source>
        <tissue evidence="5">Leaf</tissue>
    </source>
</reference>
<feature type="domain" description="CCHC-type" evidence="3">
    <location>
        <begin position="189"/>
        <end position="204"/>
    </location>
</feature>
<dbReference type="SMART" id="SM00343">
    <property type="entry name" value="ZnF_C2HC"/>
    <property type="match status" value="2"/>
</dbReference>
<gene>
    <name evidence="5" type="primary">LOC106755708</name>
</gene>
<evidence type="ECO:0000256" key="2">
    <source>
        <dbReference type="SAM" id="MobiDB-lite"/>
    </source>
</evidence>
<dbReference type="PROSITE" id="PS50158">
    <property type="entry name" value="ZF_CCHC"/>
    <property type="match status" value="1"/>
</dbReference>
<dbReference type="InterPro" id="IPR005162">
    <property type="entry name" value="Retrotrans_gag_dom"/>
</dbReference>
<dbReference type="InterPro" id="IPR032567">
    <property type="entry name" value="RTL1-rel"/>
</dbReference>
<evidence type="ECO:0000313" key="4">
    <source>
        <dbReference type="Proteomes" id="UP000087766"/>
    </source>
</evidence>
<dbReference type="GeneID" id="106755708"/>
<evidence type="ECO:0000259" key="3">
    <source>
        <dbReference type="PROSITE" id="PS50158"/>
    </source>
</evidence>
<feature type="region of interest" description="Disordered" evidence="2">
    <location>
        <begin position="204"/>
        <end position="226"/>
    </location>
</feature>